<dbReference type="AlphaFoldDB" id="A0A2I6S3J2"/>
<accession>A0A2I6S3J2</accession>
<keyword evidence="2" id="KW-1185">Reference proteome</keyword>
<organism evidence="1 2">
    <name type="scientific">Pseudazoarcus pumilus</name>
    <dbReference type="NCBI Taxonomy" id="2067960"/>
    <lineage>
        <taxon>Bacteria</taxon>
        <taxon>Pseudomonadati</taxon>
        <taxon>Pseudomonadota</taxon>
        <taxon>Betaproteobacteria</taxon>
        <taxon>Rhodocyclales</taxon>
        <taxon>Zoogloeaceae</taxon>
        <taxon>Pseudazoarcus</taxon>
    </lineage>
</organism>
<proteinExistence type="predicted"/>
<reference evidence="1 2" key="1">
    <citation type="submission" date="2018-01" db="EMBL/GenBank/DDBJ databases">
        <authorList>
            <person name="Fu G.-Y."/>
        </authorList>
    </citation>
    <scope>NUCLEOTIDE SEQUENCE [LARGE SCALE GENOMIC DNA]</scope>
    <source>
        <strain evidence="1 2">SY39</strain>
    </source>
</reference>
<evidence type="ECO:0000313" key="2">
    <source>
        <dbReference type="Proteomes" id="UP000242205"/>
    </source>
</evidence>
<name>A0A2I6S3J2_9RHOO</name>
<protein>
    <submittedName>
        <fullName evidence="1">PilZ domain-containing protein</fullName>
    </submittedName>
</protein>
<dbReference type="OrthoDB" id="8526691at2"/>
<dbReference type="RefSeq" id="WP_102245907.1">
    <property type="nucleotide sequence ID" value="NZ_CP025682.1"/>
</dbReference>
<dbReference type="KEGG" id="atw:C0099_02095"/>
<dbReference type="Proteomes" id="UP000242205">
    <property type="component" value="Chromosome"/>
</dbReference>
<dbReference type="EMBL" id="CP025682">
    <property type="protein sequence ID" value="AUN93833.1"/>
    <property type="molecule type" value="Genomic_DNA"/>
</dbReference>
<evidence type="ECO:0000313" key="1">
    <source>
        <dbReference type="EMBL" id="AUN93833.1"/>
    </source>
</evidence>
<sequence>MADAPQALQEGDRRGRQRFVAKRRGTHCFWVQCNGQREPLADLSLEGFAVAARIECEGVFAVILHRAGVPDEIAATARVANCFDGADGPQCGCLFEQFEGDGRERLHDWLVAHVIATASVPITEADAERIVSGPSLI</sequence>
<gene>
    <name evidence="1" type="ORF">C0099_02095</name>
</gene>